<reference evidence="2 3" key="1">
    <citation type="journal article" date="2012" name="Int. J. Syst. Evol. Microbiol.">
        <title>Vibrio caribbeanicus sp. nov., isolated from the marine sponge Scleritoderma cyanea.</title>
        <authorList>
            <person name="Hoffmann M."/>
            <person name="Monday S.R."/>
            <person name="Allard M.W."/>
            <person name="Strain E.A."/>
            <person name="Whittaker P."/>
            <person name="Naum M."/>
            <person name="McCarthy P.J."/>
            <person name="Lopez J.V."/>
            <person name="Fischer M."/>
            <person name="Brown E.W."/>
        </authorList>
    </citation>
    <scope>NUCLEOTIDE SEQUENCE [LARGE SCALE GENOMIC DNA]</scope>
    <source>
        <strain evidence="2 3">LMG 19158</strain>
    </source>
</reference>
<feature type="region of interest" description="Disordered" evidence="1">
    <location>
        <begin position="1"/>
        <end position="30"/>
    </location>
</feature>
<sequence length="60" mass="7428">MENREAKKKEQREIKKKRETRNEKRIKDHRMPQQWVNALYSKKSHPKVTVLHLIDFIFNP</sequence>
<gene>
    <name evidence="2" type="ORF">VIS19158_02205</name>
</gene>
<dbReference type="Proteomes" id="UP000004349">
    <property type="component" value="Unassembled WGS sequence"/>
</dbReference>
<proteinExistence type="predicted"/>
<organism evidence="2 3">
    <name type="scientific">Vibrio scophthalmi LMG 19158</name>
    <dbReference type="NCBI Taxonomy" id="870967"/>
    <lineage>
        <taxon>Bacteria</taxon>
        <taxon>Pseudomonadati</taxon>
        <taxon>Pseudomonadota</taxon>
        <taxon>Gammaproteobacteria</taxon>
        <taxon>Vibrionales</taxon>
        <taxon>Vibrionaceae</taxon>
        <taxon>Vibrio</taxon>
    </lineage>
</organism>
<feature type="compositionally biased region" description="Basic and acidic residues" evidence="1">
    <location>
        <begin position="20"/>
        <end position="30"/>
    </location>
</feature>
<dbReference type="eggNOG" id="ENOG5031Q6N">
    <property type="taxonomic scope" value="Bacteria"/>
</dbReference>
<dbReference type="AlphaFoldDB" id="F9RI44"/>
<feature type="compositionally biased region" description="Basic and acidic residues" evidence="1">
    <location>
        <begin position="1"/>
        <end position="13"/>
    </location>
</feature>
<comment type="caution">
    <text evidence="2">The sequence shown here is derived from an EMBL/GenBank/DDBJ whole genome shotgun (WGS) entry which is preliminary data.</text>
</comment>
<evidence type="ECO:0000313" key="3">
    <source>
        <dbReference type="Proteomes" id="UP000004349"/>
    </source>
</evidence>
<evidence type="ECO:0000313" key="2">
    <source>
        <dbReference type="EMBL" id="EGU43057.1"/>
    </source>
</evidence>
<protein>
    <submittedName>
        <fullName evidence="2">Uncharacterized protein</fullName>
    </submittedName>
</protein>
<accession>F9RI44</accession>
<dbReference type="EMBL" id="AFWE01000012">
    <property type="protein sequence ID" value="EGU43057.1"/>
    <property type="molecule type" value="Genomic_DNA"/>
</dbReference>
<evidence type="ECO:0000256" key="1">
    <source>
        <dbReference type="SAM" id="MobiDB-lite"/>
    </source>
</evidence>
<name>F9RI44_9VIBR</name>